<organism evidence="2">
    <name type="scientific">Halomonas campaniensis</name>
    <dbReference type="NCBI Taxonomy" id="213554"/>
    <lineage>
        <taxon>Bacteria</taxon>
        <taxon>Pseudomonadati</taxon>
        <taxon>Pseudomonadota</taxon>
        <taxon>Gammaproteobacteria</taxon>
        <taxon>Oceanospirillales</taxon>
        <taxon>Halomonadaceae</taxon>
        <taxon>Halomonas</taxon>
    </lineage>
</organism>
<evidence type="ECO:0000256" key="1">
    <source>
        <dbReference type="SAM" id="MobiDB-lite"/>
    </source>
</evidence>
<proteinExistence type="predicted"/>
<dbReference type="EMBL" id="DOTR01000094">
    <property type="protein sequence ID" value="HCA03730.1"/>
    <property type="molecule type" value="Genomic_DNA"/>
</dbReference>
<feature type="region of interest" description="Disordered" evidence="1">
    <location>
        <begin position="46"/>
        <end position="68"/>
    </location>
</feature>
<comment type="caution">
    <text evidence="2">The sequence shown here is derived from an EMBL/GenBank/DDBJ whole genome shotgun (WGS) entry which is preliminary data.</text>
</comment>
<evidence type="ECO:0000313" key="2">
    <source>
        <dbReference type="EMBL" id="HCA03730.1"/>
    </source>
</evidence>
<sequence>MLPAFLSQPSLTRRLLLTTLVPLVMAFALLLILLTMQLATAAIRPRAEAKAPASPGERITTNDDWEAF</sequence>
<accession>A0A3D0KKB6</accession>
<protein>
    <submittedName>
        <fullName evidence="2">Uncharacterized protein</fullName>
    </submittedName>
</protein>
<reference evidence="2" key="1">
    <citation type="journal article" date="2018" name="Nat. Biotechnol.">
        <title>A standardized bacterial taxonomy based on genome phylogeny substantially revises the tree of life.</title>
        <authorList>
            <person name="Parks D.H."/>
            <person name="Chuvochina M."/>
            <person name="Waite D.W."/>
            <person name="Rinke C."/>
            <person name="Skarshewski A."/>
            <person name="Chaumeil P.A."/>
            <person name="Hugenholtz P."/>
        </authorList>
    </citation>
    <scope>NUCLEOTIDE SEQUENCE [LARGE SCALE GENOMIC DNA]</scope>
    <source>
        <strain evidence="2">UBA11284</strain>
    </source>
</reference>
<gene>
    <name evidence="2" type="ORF">DEO68_16545</name>
</gene>
<name>A0A3D0KKB6_9GAMM</name>
<dbReference type="AlphaFoldDB" id="A0A3D0KKB6"/>